<accession>A0ABR2AZ83</accession>
<evidence type="ECO:0000256" key="3">
    <source>
        <dbReference type="ARBA" id="ARBA00023125"/>
    </source>
</evidence>
<gene>
    <name evidence="7" type="ORF">V6N12_000137</name>
</gene>
<evidence type="ECO:0000256" key="4">
    <source>
        <dbReference type="ARBA" id="ARBA00023163"/>
    </source>
</evidence>
<protein>
    <recommendedName>
        <fullName evidence="6">NAC domain-containing protein</fullName>
    </recommendedName>
</protein>
<dbReference type="Pfam" id="PF02365">
    <property type="entry name" value="NAM"/>
    <property type="match status" value="1"/>
</dbReference>
<keyword evidence="3" id="KW-0238">DNA-binding</keyword>
<dbReference type="PROSITE" id="PS51005">
    <property type="entry name" value="NAC"/>
    <property type="match status" value="1"/>
</dbReference>
<keyword evidence="2" id="KW-0805">Transcription regulation</keyword>
<comment type="caution">
    <text evidence="7">The sequence shown here is derived from an EMBL/GenBank/DDBJ whole genome shotgun (WGS) entry which is preliminary data.</text>
</comment>
<evidence type="ECO:0000256" key="1">
    <source>
        <dbReference type="ARBA" id="ARBA00004123"/>
    </source>
</evidence>
<dbReference type="PANTHER" id="PTHR31989">
    <property type="entry name" value="NAC DOMAIN-CONTAINING PROTEIN 82-RELATED"/>
    <property type="match status" value="1"/>
</dbReference>
<evidence type="ECO:0000313" key="7">
    <source>
        <dbReference type="EMBL" id="KAK8499620.1"/>
    </source>
</evidence>
<sequence>MISVDDNSDIVGYRFHPTDKELVDHYLWNKILDRDSLVQAIKEVDSLFNRDPWELPGCSKIQSADQVWYFFSRREDNKRVKRTTDTGFWKMTGKPRNVKGKKGCAQKKSLVFYEGRNPNAKWTPWVIHEYTFTSTVLDNKEHIFLCKLKKREDEKANPSPTESCQPIQLADEEIPDNSIMFNPDEMLATLEELDGRHELHEPDNLFSLSKRPDRGHGLQVSDNLFSMAKQLLMHEHQLPCEEFTRLYDFSGSYDELPHLSNSEEQNDESWIRYLTDEAELYPDGRSSGLVLGNEDCNLPLVDTSMTCPGESSRKRPRSEDGVPCRAIVSEKCHPMYEQVLSDSTMLDKHSGSKKFQASAMIDVPNVTLAAVKHDPHGREGMVSAHNESWEMDAPAVESVVDLHCTVRATRFNNPHYQEESCQNSLEQKDDPKRIAKRGKFCRKIFSQDKVRESTCINWKPNSSPALRKMFSK</sequence>
<reference evidence="7 8" key="1">
    <citation type="journal article" date="2024" name="G3 (Bethesda)">
        <title>Genome assembly of Hibiscus sabdariffa L. provides insights into metabolisms of medicinal natural products.</title>
        <authorList>
            <person name="Kim T."/>
        </authorList>
    </citation>
    <scope>NUCLEOTIDE SEQUENCE [LARGE SCALE GENOMIC DNA]</scope>
    <source>
        <strain evidence="7">TK-2024</strain>
        <tissue evidence="7">Old leaves</tissue>
    </source>
</reference>
<evidence type="ECO:0000256" key="2">
    <source>
        <dbReference type="ARBA" id="ARBA00023015"/>
    </source>
</evidence>
<organism evidence="7 8">
    <name type="scientific">Hibiscus sabdariffa</name>
    <name type="common">roselle</name>
    <dbReference type="NCBI Taxonomy" id="183260"/>
    <lineage>
        <taxon>Eukaryota</taxon>
        <taxon>Viridiplantae</taxon>
        <taxon>Streptophyta</taxon>
        <taxon>Embryophyta</taxon>
        <taxon>Tracheophyta</taxon>
        <taxon>Spermatophyta</taxon>
        <taxon>Magnoliopsida</taxon>
        <taxon>eudicotyledons</taxon>
        <taxon>Gunneridae</taxon>
        <taxon>Pentapetalae</taxon>
        <taxon>rosids</taxon>
        <taxon>malvids</taxon>
        <taxon>Malvales</taxon>
        <taxon>Malvaceae</taxon>
        <taxon>Malvoideae</taxon>
        <taxon>Hibiscus</taxon>
    </lineage>
</organism>
<keyword evidence="4" id="KW-0804">Transcription</keyword>
<evidence type="ECO:0000259" key="6">
    <source>
        <dbReference type="PROSITE" id="PS51005"/>
    </source>
</evidence>
<proteinExistence type="predicted"/>
<dbReference type="Proteomes" id="UP001472677">
    <property type="component" value="Unassembled WGS sequence"/>
</dbReference>
<dbReference type="InterPro" id="IPR003441">
    <property type="entry name" value="NAC-dom"/>
</dbReference>
<dbReference type="InterPro" id="IPR036093">
    <property type="entry name" value="NAC_dom_sf"/>
</dbReference>
<keyword evidence="5" id="KW-0539">Nucleus</keyword>
<comment type="subcellular location">
    <subcellularLocation>
        <location evidence="1">Nucleus</location>
    </subcellularLocation>
</comment>
<dbReference type="Gene3D" id="2.170.150.80">
    <property type="entry name" value="NAC domain"/>
    <property type="match status" value="1"/>
</dbReference>
<evidence type="ECO:0000256" key="5">
    <source>
        <dbReference type="ARBA" id="ARBA00023242"/>
    </source>
</evidence>
<dbReference type="SUPFAM" id="SSF101941">
    <property type="entry name" value="NAC domain"/>
    <property type="match status" value="1"/>
</dbReference>
<name>A0ABR2AZ83_9ROSI</name>
<dbReference type="EMBL" id="JBBPBM010000233">
    <property type="protein sequence ID" value="KAK8499620.1"/>
    <property type="molecule type" value="Genomic_DNA"/>
</dbReference>
<feature type="domain" description="NAC" evidence="6">
    <location>
        <begin position="9"/>
        <end position="151"/>
    </location>
</feature>
<evidence type="ECO:0000313" key="8">
    <source>
        <dbReference type="Proteomes" id="UP001472677"/>
    </source>
</evidence>
<keyword evidence="8" id="KW-1185">Reference proteome</keyword>